<keyword evidence="2" id="KW-1185">Reference proteome</keyword>
<evidence type="ECO:0000313" key="2">
    <source>
        <dbReference type="Proteomes" id="UP000827432"/>
    </source>
</evidence>
<dbReference type="Proteomes" id="UP000827432">
    <property type="component" value="Segment"/>
</dbReference>
<reference evidence="1 2" key="1">
    <citation type="submission" date="2021-04" db="EMBL/GenBank/DDBJ databases">
        <authorList>
            <person name="Shkoporov A.N."/>
            <person name="Stockdale S.R."/>
            <person name="Guerin E."/>
            <person name="Ross R.P."/>
            <person name="Hill C."/>
        </authorList>
    </citation>
    <scope>NUCLEOTIDE SEQUENCE [LARGE SCALE GENOMIC DNA]</scope>
    <source>
        <strain evidence="2">cr2_1</strain>
    </source>
</reference>
<sequence length="153" mass="17950">MPDCNNTIDDTFKLFRFKDWKDVHEFVKDLVYCKEFEALNESRRSKDSKGKDPDMVFVSRYDSSKLKTRYTDFIDLDACTRNITNYVIDLVEESDCFLCLYANSYGSTKPSNSEICSKCTINPDFSNNYKIHPLALKPHDKWTDEDKKMYGLD</sequence>
<organism evidence="1 2">
    <name type="scientific">uncultured phage cr2_1</name>
    <dbReference type="NCBI Taxonomy" id="2986394"/>
    <lineage>
        <taxon>Viruses</taxon>
        <taxon>Duplodnaviria</taxon>
        <taxon>Heunggongvirae</taxon>
        <taxon>Uroviricota</taxon>
        <taxon>Caudoviricetes</taxon>
        <taxon>Crassvirales</taxon>
        <taxon>Crevaviridae</taxon>
        <taxon>Coarsevirinae</taxon>
        <taxon>Junduvirus</taxon>
        <taxon>Junduvirus communis</taxon>
    </lineage>
</organism>
<protein>
    <submittedName>
        <fullName evidence="1">Uncharacterized protein</fullName>
    </submittedName>
</protein>
<dbReference type="KEGG" id="vg:75690718"/>
<dbReference type="GeneID" id="75690718"/>
<dbReference type="EMBL" id="MZ130489">
    <property type="protein sequence ID" value="QWM90416.1"/>
    <property type="molecule type" value="Genomic_DNA"/>
</dbReference>
<gene>
    <name evidence="1" type="primary">gp_26553</name>
</gene>
<name>A0AAE7V523_9CAUD</name>
<dbReference type="RefSeq" id="YP_010359988.1">
    <property type="nucleotide sequence ID" value="NC_062779.1"/>
</dbReference>
<accession>A0AAE7V523</accession>
<evidence type="ECO:0000313" key="1">
    <source>
        <dbReference type="EMBL" id="QWM90416.1"/>
    </source>
</evidence>
<dbReference type="Pfam" id="PF25190">
    <property type="entry name" value="Tad5"/>
    <property type="match status" value="1"/>
</dbReference>
<proteinExistence type="predicted"/>